<keyword evidence="3" id="KW-1185">Reference proteome</keyword>
<dbReference type="InterPro" id="IPR001810">
    <property type="entry name" value="F-box_dom"/>
</dbReference>
<dbReference type="Proteomes" id="UP000789570">
    <property type="component" value="Unassembled WGS sequence"/>
</dbReference>
<reference evidence="2" key="1">
    <citation type="submission" date="2021-06" db="EMBL/GenBank/DDBJ databases">
        <authorList>
            <person name="Kallberg Y."/>
            <person name="Tangrot J."/>
            <person name="Rosling A."/>
        </authorList>
    </citation>
    <scope>NUCLEOTIDE SEQUENCE</scope>
    <source>
        <strain evidence="2">UK204</strain>
    </source>
</reference>
<dbReference type="OrthoDB" id="2367191at2759"/>
<protein>
    <submittedName>
        <fullName evidence="2">16341_t:CDS:1</fullName>
    </submittedName>
</protein>
<name>A0A9N9H1K9_9GLOM</name>
<dbReference type="EMBL" id="CAJVPQ010003925">
    <property type="protein sequence ID" value="CAG8640560.1"/>
    <property type="molecule type" value="Genomic_DNA"/>
</dbReference>
<evidence type="ECO:0000313" key="3">
    <source>
        <dbReference type="Proteomes" id="UP000789570"/>
    </source>
</evidence>
<proteinExistence type="predicted"/>
<dbReference type="AlphaFoldDB" id="A0A9N9H1K9"/>
<sequence>MFPQLPSDCLNEIFEYLEKDKVTLHSCLLVNRLWCETSVKILWRNVWFDYHVYVLYRLKALSQILGTLVSCLPIESKRLLHKNKIFIDTPTSKSPLFNYASFVKVLSIYEIDQIVQHALESQQFNTLRSLNYNKFLITQEILKMFMSQMSPLKELIYHSEFEEIPCVHFAYFPGAINCLKFLQVFICSSDLYSEFYYQLSQVCQQIQSLTIRFKAIFSNGLKDLIYLQNNLEFLTLTHSDGWTNATDISPLFTKHSNNLTKLEIRGDFPLMFISIFTNLRELILSPFGDRKDLQYVIIPQLKNFRFSYGFPEPEYLSKFLENNGGNLEELYLNASEDSLNSTIAKFCPKLKLLFTIFMEDELETLKGILNGCKLLESLKVWCGEKYLKEEQLLEIVSKYSPKNFYELKIFYICNVGKELYPKELESFFINWMNRTPQQLLSFVIIKGYNSSNSLVDNRGNLEVVEKYRSLGIFRKFRAVTFEED</sequence>
<feature type="domain" description="F-box" evidence="1">
    <location>
        <begin position="3"/>
        <end position="48"/>
    </location>
</feature>
<dbReference type="Gene3D" id="3.80.10.10">
    <property type="entry name" value="Ribonuclease Inhibitor"/>
    <property type="match status" value="1"/>
</dbReference>
<evidence type="ECO:0000313" key="2">
    <source>
        <dbReference type="EMBL" id="CAG8640560.1"/>
    </source>
</evidence>
<organism evidence="2 3">
    <name type="scientific">Funneliformis caledonium</name>
    <dbReference type="NCBI Taxonomy" id="1117310"/>
    <lineage>
        <taxon>Eukaryota</taxon>
        <taxon>Fungi</taxon>
        <taxon>Fungi incertae sedis</taxon>
        <taxon>Mucoromycota</taxon>
        <taxon>Glomeromycotina</taxon>
        <taxon>Glomeromycetes</taxon>
        <taxon>Glomerales</taxon>
        <taxon>Glomeraceae</taxon>
        <taxon>Funneliformis</taxon>
    </lineage>
</organism>
<accession>A0A9N9H1K9</accession>
<dbReference type="Pfam" id="PF12937">
    <property type="entry name" value="F-box-like"/>
    <property type="match status" value="1"/>
</dbReference>
<gene>
    <name evidence="2" type="ORF">FCALED_LOCUS10542</name>
</gene>
<comment type="caution">
    <text evidence="2">The sequence shown here is derived from an EMBL/GenBank/DDBJ whole genome shotgun (WGS) entry which is preliminary data.</text>
</comment>
<dbReference type="SUPFAM" id="SSF52047">
    <property type="entry name" value="RNI-like"/>
    <property type="match status" value="1"/>
</dbReference>
<dbReference type="InterPro" id="IPR032675">
    <property type="entry name" value="LRR_dom_sf"/>
</dbReference>
<evidence type="ECO:0000259" key="1">
    <source>
        <dbReference type="Pfam" id="PF12937"/>
    </source>
</evidence>